<dbReference type="InterPro" id="IPR019692">
    <property type="entry name" value="CFP-6_PH"/>
</dbReference>
<dbReference type="EMBL" id="MIGZ01000069">
    <property type="protein sequence ID" value="ODQ93439.1"/>
    <property type="molecule type" value="Genomic_DNA"/>
</dbReference>
<reference evidence="4" key="1">
    <citation type="submission" date="2016-09" db="EMBL/GenBank/DDBJ databases">
        <authorList>
            <person name="Greninger A.L."/>
            <person name="Jerome K.R."/>
            <person name="Mcnair B."/>
            <person name="Wallis C."/>
            <person name="Fang F."/>
        </authorList>
    </citation>
    <scope>NUCLEOTIDE SEQUENCE [LARGE SCALE GENOMIC DNA]</scope>
    <source>
        <strain evidence="4">M7</strain>
    </source>
</reference>
<feature type="domain" description="Low molecular weight protein antigen 6 PH" evidence="2">
    <location>
        <begin position="58"/>
        <end position="135"/>
    </location>
</feature>
<dbReference type="Proteomes" id="UP000094243">
    <property type="component" value="Unassembled WGS sequence"/>
</dbReference>
<keyword evidence="1" id="KW-0812">Transmembrane</keyword>
<evidence type="ECO:0000256" key="1">
    <source>
        <dbReference type="SAM" id="Phobius"/>
    </source>
</evidence>
<dbReference type="Pfam" id="PF10756">
    <property type="entry name" value="bPH_6"/>
    <property type="match status" value="1"/>
</dbReference>
<organism evidence="3 4">
    <name type="scientific">Mycolicibacterium holsaticum</name>
    <dbReference type="NCBI Taxonomy" id="152142"/>
    <lineage>
        <taxon>Bacteria</taxon>
        <taxon>Bacillati</taxon>
        <taxon>Actinomycetota</taxon>
        <taxon>Actinomycetes</taxon>
        <taxon>Mycobacteriales</taxon>
        <taxon>Mycobacteriaceae</taxon>
        <taxon>Mycolicibacterium</taxon>
    </lineage>
</organism>
<keyword evidence="4" id="KW-1185">Reference proteome</keyword>
<accession>A0A1E3RU96</accession>
<keyword evidence="1" id="KW-0472">Membrane</keyword>
<proteinExistence type="predicted"/>
<comment type="caution">
    <text evidence="3">The sequence shown here is derived from an EMBL/GenBank/DDBJ whole genome shotgun (WGS) entry which is preliminary data.</text>
</comment>
<feature type="transmembrane region" description="Helical" evidence="1">
    <location>
        <begin position="38"/>
        <end position="55"/>
    </location>
</feature>
<dbReference type="AlphaFoldDB" id="A0A1E3RU96"/>
<dbReference type="RefSeq" id="WP_069405691.1">
    <property type="nucleotide sequence ID" value="NZ_JBHRZJ010000014.1"/>
</dbReference>
<feature type="transmembrane region" description="Helical" evidence="1">
    <location>
        <begin position="12"/>
        <end position="32"/>
    </location>
</feature>
<dbReference type="OrthoDB" id="4381453at2"/>
<evidence type="ECO:0000259" key="2">
    <source>
        <dbReference type="Pfam" id="PF10756"/>
    </source>
</evidence>
<evidence type="ECO:0000313" key="4">
    <source>
        <dbReference type="Proteomes" id="UP000094243"/>
    </source>
</evidence>
<gene>
    <name evidence="3" type="ORF">BHQ17_13440</name>
</gene>
<sequence length="142" mass="15300">MQQTEWSPSALGIAACGIAGLILAIGVVTIITDPPGRVLAGIAGVGLLAFAIMSWRARPKLAIAGDGLVFRGWTGTRHLRPEDIRRIRITEFRRLARKQRLLEIDTVDDRLLVLTRWDLGTDPLAVLDALTEAGYTGGTAAT</sequence>
<protein>
    <recommendedName>
        <fullName evidence="2">Low molecular weight protein antigen 6 PH domain-containing protein</fullName>
    </recommendedName>
</protein>
<name>A0A1E3RU96_9MYCO</name>
<keyword evidence="1" id="KW-1133">Transmembrane helix</keyword>
<evidence type="ECO:0000313" key="3">
    <source>
        <dbReference type="EMBL" id="ODQ93439.1"/>
    </source>
</evidence>